<gene>
    <name evidence="1" type="ORF">S12H4_62416</name>
</gene>
<comment type="caution">
    <text evidence="1">The sequence shown here is derived from an EMBL/GenBank/DDBJ whole genome shotgun (WGS) entry which is preliminary data.</text>
</comment>
<name>X1VPT1_9ZZZZ</name>
<reference evidence="1" key="1">
    <citation type="journal article" date="2014" name="Front. Microbiol.">
        <title>High frequency of phylogenetically diverse reductive dehalogenase-homologous genes in deep subseafloor sedimentary metagenomes.</title>
        <authorList>
            <person name="Kawai M."/>
            <person name="Futagami T."/>
            <person name="Toyoda A."/>
            <person name="Takaki Y."/>
            <person name="Nishi S."/>
            <person name="Hori S."/>
            <person name="Arai W."/>
            <person name="Tsubouchi T."/>
            <person name="Morono Y."/>
            <person name="Uchiyama I."/>
            <person name="Ito T."/>
            <person name="Fujiyama A."/>
            <person name="Inagaki F."/>
            <person name="Takami H."/>
        </authorList>
    </citation>
    <scope>NUCLEOTIDE SEQUENCE</scope>
    <source>
        <strain evidence="1">Expedition CK06-06</strain>
    </source>
</reference>
<protein>
    <submittedName>
        <fullName evidence="1">Uncharacterized protein</fullName>
    </submittedName>
</protein>
<evidence type="ECO:0000313" key="1">
    <source>
        <dbReference type="EMBL" id="GAJ18576.1"/>
    </source>
</evidence>
<organism evidence="1">
    <name type="scientific">marine sediment metagenome</name>
    <dbReference type="NCBI Taxonomy" id="412755"/>
    <lineage>
        <taxon>unclassified sequences</taxon>
        <taxon>metagenomes</taxon>
        <taxon>ecological metagenomes</taxon>
    </lineage>
</organism>
<dbReference type="EMBL" id="BARW01041863">
    <property type="protein sequence ID" value="GAJ18576.1"/>
    <property type="molecule type" value="Genomic_DNA"/>
</dbReference>
<sequence>CGSINYQGWWELSFSQREGRDYVRCELRKLYEGVPEYIIKEINKYAVEKETVDENILKFGNRNIAKRARKVIYGYLDLFSVLS</sequence>
<dbReference type="AlphaFoldDB" id="X1VPT1"/>
<proteinExistence type="predicted"/>
<feature type="non-terminal residue" evidence="1">
    <location>
        <position position="1"/>
    </location>
</feature>
<accession>X1VPT1</accession>
<feature type="non-terminal residue" evidence="1">
    <location>
        <position position="83"/>
    </location>
</feature>